<keyword evidence="2" id="KW-1185">Reference proteome</keyword>
<protein>
    <submittedName>
        <fullName evidence="1">Uncharacterized protein</fullName>
    </submittedName>
</protein>
<dbReference type="Proteomes" id="UP000054729">
    <property type="component" value="Unassembled WGS sequence"/>
</dbReference>
<reference evidence="1 2" key="1">
    <citation type="submission" date="2015-11" db="EMBL/GenBank/DDBJ databases">
        <title>Genomic analysis of 38 Legionella species identifies large and diverse effector repertoires.</title>
        <authorList>
            <person name="Burstein D."/>
            <person name="Amaro F."/>
            <person name="Zusman T."/>
            <person name="Lifshitz Z."/>
            <person name="Cohen O."/>
            <person name="Gilbert J.A."/>
            <person name="Pupko T."/>
            <person name="Shuman H.A."/>
            <person name="Segal G."/>
        </authorList>
    </citation>
    <scope>NUCLEOTIDE SEQUENCE [LARGE SCALE GENOMIC DNA]</scope>
    <source>
        <strain evidence="1 2">ATCC 51914</strain>
    </source>
</reference>
<name>A0A0W1AH09_9GAMM</name>
<proteinExistence type="predicted"/>
<evidence type="ECO:0000313" key="2">
    <source>
        <dbReference type="Proteomes" id="UP000054729"/>
    </source>
</evidence>
<dbReference type="EMBL" id="LNZB01000031">
    <property type="protein sequence ID" value="KTD80435.1"/>
    <property type="molecule type" value="Genomic_DNA"/>
</dbReference>
<organism evidence="1 2">
    <name type="scientific">Legionella waltersii</name>
    <dbReference type="NCBI Taxonomy" id="66969"/>
    <lineage>
        <taxon>Bacteria</taxon>
        <taxon>Pseudomonadati</taxon>
        <taxon>Pseudomonadota</taxon>
        <taxon>Gammaproteobacteria</taxon>
        <taxon>Legionellales</taxon>
        <taxon>Legionellaceae</taxon>
        <taxon>Legionella</taxon>
    </lineage>
</organism>
<evidence type="ECO:0000313" key="1">
    <source>
        <dbReference type="EMBL" id="KTD80435.1"/>
    </source>
</evidence>
<comment type="caution">
    <text evidence="1">The sequence shown here is derived from an EMBL/GenBank/DDBJ whole genome shotgun (WGS) entry which is preliminary data.</text>
</comment>
<gene>
    <name evidence="1" type="ORF">Lwal_1132</name>
</gene>
<sequence length="103" mass="11673">MKIIDNSLTSVYAPDYNSALAEFDSRHYPTAYGFLGISILSQAHICSWRIESYLYLFNQTLVIRTPNSLIIHEPNKEKILFLNPGITSILPDKKPLNAILATF</sequence>
<dbReference type="AlphaFoldDB" id="A0A0W1AH09"/>
<accession>A0A0W1AH09</accession>